<dbReference type="SMART" id="SM01012">
    <property type="entry name" value="ANTAR"/>
    <property type="match status" value="1"/>
</dbReference>
<dbReference type="KEGG" id="dbr:Deba_2751"/>
<proteinExistence type="predicted"/>
<sequence length="203" mass="22676">MAKQHVVLINKPGSPLGRAIDQTLHNDLGLVVWQVSQPPLPKAAEQQSWALWDISGYGPDDARDLAPALAQAQTPVILLCAKVDQAACELLATLREPTPDEPRIIGLVHAPENWADLTTLLRPSLDHLALLREKEAEIERLRQELQDRRVIERAKYALMVARGVDEEQAYAMIRLHSRNTNQRMVDVANKILQLNDKLAGRGD</sequence>
<organism evidence="3 4">
    <name type="scientific">Desulfarculus baarsii (strain ATCC 33931 / DSM 2075 / LMG 7858 / VKM B-1802 / 2st14)</name>
    <dbReference type="NCBI Taxonomy" id="644282"/>
    <lineage>
        <taxon>Bacteria</taxon>
        <taxon>Pseudomonadati</taxon>
        <taxon>Thermodesulfobacteriota</taxon>
        <taxon>Desulfarculia</taxon>
        <taxon>Desulfarculales</taxon>
        <taxon>Desulfarculaceae</taxon>
        <taxon>Desulfarculus</taxon>
    </lineage>
</organism>
<dbReference type="InterPro" id="IPR036388">
    <property type="entry name" value="WH-like_DNA-bd_sf"/>
</dbReference>
<dbReference type="PROSITE" id="PS50921">
    <property type="entry name" value="ANTAR"/>
    <property type="match status" value="1"/>
</dbReference>
<dbReference type="eggNOG" id="COG3707">
    <property type="taxonomic scope" value="Bacteria"/>
</dbReference>
<evidence type="ECO:0000313" key="4">
    <source>
        <dbReference type="Proteomes" id="UP000009047"/>
    </source>
</evidence>
<dbReference type="OrthoDB" id="9782798at2"/>
<feature type="coiled-coil region" evidence="1">
    <location>
        <begin position="124"/>
        <end position="151"/>
    </location>
</feature>
<protein>
    <recommendedName>
        <fullName evidence="2">ANTAR domain-containing protein</fullName>
    </recommendedName>
</protein>
<evidence type="ECO:0000256" key="1">
    <source>
        <dbReference type="SAM" id="Coils"/>
    </source>
</evidence>
<evidence type="ECO:0000259" key="2">
    <source>
        <dbReference type="PROSITE" id="PS50921"/>
    </source>
</evidence>
<reference evidence="3 4" key="1">
    <citation type="journal article" date="2010" name="Stand. Genomic Sci.">
        <title>Complete genome sequence of Desulfarculus baarsii type strain (2st14).</title>
        <authorList>
            <person name="Sun H."/>
            <person name="Spring S."/>
            <person name="Lapidus A."/>
            <person name="Davenport K."/>
            <person name="Del Rio T.G."/>
            <person name="Tice H."/>
            <person name="Nolan M."/>
            <person name="Copeland A."/>
            <person name="Cheng J.F."/>
            <person name="Lucas S."/>
            <person name="Tapia R."/>
            <person name="Goodwin L."/>
            <person name="Pitluck S."/>
            <person name="Ivanova N."/>
            <person name="Pagani I."/>
            <person name="Mavromatis K."/>
            <person name="Ovchinnikova G."/>
            <person name="Pati A."/>
            <person name="Chen A."/>
            <person name="Palaniappan K."/>
            <person name="Hauser L."/>
            <person name="Chang Y.J."/>
            <person name="Jeffries C.D."/>
            <person name="Detter J.C."/>
            <person name="Han C."/>
            <person name="Rohde M."/>
            <person name="Brambilla E."/>
            <person name="Goker M."/>
            <person name="Woyke T."/>
            <person name="Bristow J."/>
            <person name="Eisen J.A."/>
            <person name="Markowitz V."/>
            <person name="Hugenholtz P."/>
            <person name="Kyrpides N.C."/>
            <person name="Klenk H.P."/>
            <person name="Land M."/>
        </authorList>
    </citation>
    <scope>NUCLEOTIDE SEQUENCE [LARGE SCALE GENOMIC DNA]</scope>
    <source>
        <strain evidence="4">ATCC 33931 / DSM 2075 / LMG 7858 / VKM B-1802 / 2st14</strain>
    </source>
</reference>
<dbReference type="Gene3D" id="1.10.10.10">
    <property type="entry name" value="Winged helix-like DNA-binding domain superfamily/Winged helix DNA-binding domain"/>
    <property type="match status" value="1"/>
</dbReference>
<dbReference type="GO" id="GO:0003723">
    <property type="term" value="F:RNA binding"/>
    <property type="evidence" value="ECO:0007669"/>
    <property type="project" value="InterPro"/>
</dbReference>
<evidence type="ECO:0000313" key="3">
    <source>
        <dbReference type="EMBL" id="ADK86105.1"/>
    </source>
</evidence>
<name>E1QKL2_DESB2</name>
<dbReference type="InterPro" id="IPR005561">
    <property type="entry name" value="ANTAR"/>
</dbReference>
<dbReference type="Pfam" id="PF03861">
    <property type="entry name" value="ANTAR"/>
    <property type="match status" value="1"/>
</dbReference>
<gene>
    <name evidence="3" type="ordered locus">Deba_2751</name>
</gene>
<dbReference type="STRING" id="644282.Deba_2751"/>
<keyword evidence="1" id="KW-0175">Coiled coil</keyword>
<dbReference type="InterPro" id="IPR011006">
    <property type="entry name" value="CheY-like_superfamily"/>
</dbReference>
<dbReference type="RefSeq" id="WP_013259544.1">
    <property type="nucleotide sequence ID" value="NC_014365.1"/>
</dbReference>
<dbReference type="HOGENOM" id="CLU_1347072_0_0_7"/>
<dbReference type="AlphaFoldDB" id="E1QKL2"/>
<accession>E1QKL2</accession>
<dbReference type="EMBL" id="CP002085">
    <property type="protein sequence ID" value="ADK86105.1"/>
    <property type="molecule type" value="Genomic_DNA"/>
</dbReference>
<dbReference type="SUPFAM" id="SSF52172">
    <property type="entry name" value="CheY-like"/>
    <property type="match status" value="1"/>
</dbReference>
<feature type="domain" description="ANTAR" evidence="2">
    <location>
        <begin position="131"/>
        <end position="192"/>
    </location>
</feature>
<dbReference type="Proteomes" id="UP000009047">
    <property type="component" value="Chromosome"/>
</dbReference>
<keyword evidence="4" id="KW-1185">Reference proteome</keyword>